<dbReference type="InterPro" id="IPR006311">
    <property type="entry name" value="TAT_signal"/>
</dbReference>
<dbReference type="PROSITE" id="PS51318">
    <property type="entry name" value="TAT"/>
    <property type="match status" value="1"/>
</dbReference>
<evidence type="ECO:0000313" key="3">
    <source>
        <dbReference type="Proteomes" id="UP000824281"/>
    </source>
</evidence>
<sequence length="237" mass="25683">MTYTTRRAALQALAWCSASLGFGLPTVTAARAAVAFPKGPVRLRRELVRGLGDGAAIVVTRDWECRFILTARGARVEGRQVAVDVEAPAPLAALAEIERKREVTGLFPLEIDTRGLIVDWPEVSGDIAQAVRQAAIAMDRKAAEQDAGADAKRYLAEIGKTAATLVSQVPRDLFFPQTGELYEQRDLPLAGGVKGSYEVTMLASTKPGRALLDHSERRIVTRVGDSSRVSRESWTIL</sequence>
<dbReference type="EMBL" id="CP081295">
    <property type="protein sequence ID" value="QZD90839.1"/>
    <property type="molecule type" value="Genomic_DNA"/>
</dbReference>
<accession>A0ABX8ZST6</accession>
<keyword evidence="1" id="KW-0732">Signal</keyword>
<organism evidence="2 3">
    <name type="scientific">Qipengyuania aurantiaca</name>
    <dbReference type="NCBI Taxonomy" id="2867233"/>
    <lineage>
        <taxon>Bacteria</taxon>
        <taxon>Pseudomonadati</taxon>
        <taxon>Pseudomonadota</taxon>
        <taxon>Alphaproteobacteria</taxon>
        <taxon>Sphingomonadales</taxon>
        <taxon>Erythrobacteraceae</taxon>
        <taxon>Qipengyuania</taxon>
    </lineage>
</organism>
<evidence type="ECO:0008006" key="4">
    <source>
        <dbReference type="Google" id="ProtNLM"/>
    </source>
</evidence>
<evidence type="ECO:0000256" key="1">
    <source>
        <dbReference type="SAM" id="SignalP"/>
    </source>
</evidence>
<name>A0ABX8ZST6_9SPHN</name>
<reference evidence="2 3" key="1">
    <citation type="submission" date="2021-08" db="EMBL/GenBank/DDBJ databases">
        <title>Comparative Genomics Analysis of the Genus Qipengyuania Reveals Extensive Genetic Diversity and Metabolic Versatility, Including the Description of Fifteen Novel Species.</title>
        <authorList>
            <person name="Liu Y."/>
        </authorList>
    </citation>
    <scope>NUCLEOTIDE SEQUENCE [LARGE SCALE GENOMIC DNA]</scope>
    <source>
        <strain evidence="2 3">1NDH13</strain>
    </source>
</reference>
<feature type="chain" id="PRO_5046013161" description="DUF4908 domain-containing protein" evidence="1">
    <location>
        <begin position="33"/>
        <end position="237"/>
    </location>
</feature>
<evidence type="ECO:0000313" key="2">
    <source>
        <dbReference type="EMBL" id="QZD90839.1"/>
    </source>
</evidence>
<gene>
    <name evidence="2" type="ORF">K3148_05495</name>
</gene>
<feature type="signal peptide" evidence="1">
    <location>
        <begin position="1"/>
        <end position="32"/>
    </location>
</feature>
<keyword evidence="3" id="KW-1185">Reference proteome</keyword>
<dbReference type="Proteomes" id="UP000824281">
    <property type="component" value="Chromosome"/>
</dbReference>
<proteinExistence type="predicted"/>
<protein>
    <recommendedName>
        <fullName evidence="4">DUF4908 domain-containing protein</fullName>
    </recommendedName>
</protein>
<dbReference type="RefSeq" id="WP_221426300.1">
    <property type="nucleotide sequence ID" value="NZ_CP081295.1"/>
</dbReference>